<reference evidence="1 2" key="2">
    <citation type="journal article" date="2016" name="Genome Announc.">
        <title>Complete Genome Sequence of a Strain of Azospirillum thiophilum Isolated from a Sulfide Spring.</title>
        <authorList>
            <person name="Fomenkov A."/>
            <person name="Vincze T."/>
            <person name="Grabovich M."/>
            <person name="Anton B.P."/>
            <person name="Dubinina G."/>
            <person name="Orlova M."/>
            <person name="Belousova E."/>
            <person name="Roberts R.J."/>
        </authorList>
    </citation>
    <scope>NUCLEOTIDE SEQUENCE [LARGE SCALE GENOMIC DNA]</scope>
    <source>
        <strain evidence="1 2">BV-S</strain>
    </source>
</reference>
<proteinExistence type="predicted"/>
<dbReference type="EMBL" id="CP012404">
    <property type="protein sequence ID" value="ALG74266.1"/>
    <property type="molecule type" value="Genomic_DNA"/>
</dbReference>
<dbReference type="Proteomes" id="UP000069935">
    <property type="component" value="Chromosome 4"/>
</dbReference>
<reference evidence="2" key="1">
    <citation type="submission" date="2015-08" db="EMBL/GenBank/DDBJ databases">
        <title>Complete Genome Sequence of Azospirillum thiophilum BV-S.</title>
        <authorList>
            <person name="Fomenkov A."/>
            <person name="Vincze T."/>
            <person name="Grabovich M."/>
            <person name="Dubinina G."/>
            <person name="Orlova M."/>
            <person name="Belousova E."/>
            <person name="Roberts R.J."/>
        </authorList>
    </citation>
    <scope>NUCLEOTIDE SEQUENCE [LARGE SCALE GENOMIC DNA]</scope>
    <source>
        <strain evidence="2">BV-S</strain>
    </source>
</reference>
<sequence length="72" mass="7878">MSKVRAGTGLPMVNIEVIKDALTLYEGNRISRWQVINRLVHLGLSADDANIIADRGTIPPHILGGHHGTLRK</sequence>
<protein>
    <submittedName>
        <fullName evidence="1">Uncharacterized protein</fullName>
    </submittedName>
</protein>
<dbReference type="RefSeq" id="WP_045583892.1">
    <property type="nucleotide sequence ID" value="NZ_CP012404.1"/>
</dbReference>
<dbReference type="KEGG" id="ati:AL072_25220"/>
<dbReference type="AlphaFoldDB" id="A0AAC8W3H1"/>
<organism evidence="1 2">
    <name type="scientific">Azospirillum thiophilum</name>
    <dbReference type="NCBI Taxonomy" id="528244"/>
    <lineage>
        <taxon>Bacteria</taxon>
        <taxon>Pseudomonadati</taxon>
        <taxon>Pseudomonadota</taxon>
        <taxon>Alphaproteobacteria</taxon>
        <taxon>Rhodospirillales</taxon>
        <taxon>Azospirillaceae</taxon>
        <taxon>Azospirillum</taxon>
    </lineage>
</organism>
<gene>
    <name evidence="1" type="ORF">AL072_25220</name>
</gene>
<evidence type="ECO:0000313" key="1">
    <source>
        <dbReference type="EMBL" id="ALG74266.1"/>
    </source>
</evidence>
<name>A0AAC8W3H1_9PROT</name>
<accession>A0AAC8W3H1</accession>
<keyword evidence="2" id="KW-1185">Reference proteome</keyword>
<evidence type="ECO:0000313" key="2">
    <source>
        <dbReference type="Proteomes" id="UP000069935"/>
    </source>
</evidence>